<name>A0A4S4D043_CAMSN</name>
<dbReference type="InterPro" id="IPR055336">
    <property type="entry name" value="At4g00755-like"/>
</dbReference>
<proteinExistence type="predicted"/>
<organism evidence="2 3">
    <name type="scientific">Camellia sinensis var. sinensis</name>
    <name type="common">China tea</name>
    <dbReference type="NCBI Taxonomy" id="542762"/>
    <lineage>
        <taxon>Eukaryota</taxon>
        <taxon>Viridiplantae</taxon>
        <taxon>Streptophyta</taxon>
        <taxon>Embryophyta</taxon>
        <taxon>Tracheophyta</taxon>
        <taxon>Spermatophyta</taxon>
        <taxon>Magnoliopsida</taxon>
        <taxon>eudicotyledons</taxon>
        <taxon>Gunneridae</taxon>
        <taxon>Pentapetalae</taxon>
        <taxon>asterids</taxon>
        <taxon>Ericales</taxon>
        <taxon>Theaceae</taxon>
        <taxon>Camellia</taxon>
    </lineage>
</organism>
<keyword evidence="3" id="KW-1185">Reference proteome</keyword>
<dbReference type="PANTHER" id="PTHR39741:SF14">
    <property type="entry name" value="F-BOX DOMAIN-CONTAINING PROTEIN"/>
    <property type="match status" value="1"/>
</dbReference>
<evidence type="ECO:0008006" key="4">
    <source>
        <dbReference type="Google" id="ProtNLM"/>
    </source>
</evidence>
<evidence type="ECO:0000313" key="3">
    <source>
        <dbReference type="Proteomes" id="UP000306102"/>
    </source>
</evidence>
<dbReference type="AlphaFoldDB" id="A0A4S4D043"/>
<evidence type="ECO:0000256" key="1">
    <source>
        <dbReference type="SAM" id="MobiDB-lite"/>
    </source>
</evidence>
<dbReference type="EMBL" id="SDRB02013240">
    <property type="protein sequence ID" value="THF95540.1"/>
    <property type="molecule type" value="Genomic_DNA"/>
</dbReference>
<dbReference type="PANTHER" id="PTHR39741">
    <property type="entry name" value="F-BOX DOMAIN CONTAINING PROTEIN, EXPRESSED"/>
    <property type="match status" value="1"/>
</dbReference>
<feature type="region of interest" description="Disordered" evidence="1">
    <location>
        <begin position="378"/>
        <end position="399"/>
    </location>
</feature>
<reference evidence="2 3" key="1">
    <citation type="journal article" date="2018" name="Proc. Natl. Acad. Sci. U.S.A.">
        <title>Draft genome sequence of Camellia sinensis var. sinensis provides insights into the evolution of the tea genome and tea quality.</title>
        <authorList>
            <person name="Wei C."/>
            <person name="Yang H."/>
            <person name="Wang S."/>
            <person name="Zhao J."/>
            <person name="Liu C."/>
            <person name="Gao L."/>
            <person name="Xia E."/>
            <person name="Lu Y."/>
            <person name="Tai Y."/>
            <person name="She G."/>
            <person name="Sun J."/>
            <person name="Cao H."/>
            <person name="Tong W."/>
            <person name="Gao Q."/>
            <person name="Li Y."/>
            <person name="Deng W."/>
            <person name="Jiang X."/>
            <person name="Wang W."/>
            <person name="Chen Q."/>
            <person name="Zhang S."/>
            <person name="Li H."/>
            <person name="Wu J."/>
            <person name="Wang P."/>
            <person name="Li P."/>
            <person name="Shi C."/>
            <person name="Zheng F."/>
            <person name="Jian J."/>
            <person name="Huang B."/>
            <person name="Shan D."/>
            <person name="Shi M."/>
            <person name="Fang C."/>
            <person name="Yue Y."/>
            <person name="Li F."/>
            <person name="Li D."/>
            <person name="Wei S."/>
            <person name="Han B."/>
            <person name="Jiang C."/>
            <person name="Yin Y."/>
            <person name="Xia T."/>
            <person name="Zhang Z."/>
            <person name="Bennetzen J.L."/>
            <person name="Zhao S."/>
            <person name="Wan X."/>
        </authorList>
    </citation>
    <scope>NUCLEOTIDE SEQUENCE [LARGE SCALE GENOMIC DNA]</scope>
    <source>
        <strain evidence="3">cv. Shuchazao</strain>
        <tissue evidence="2">Leaf</tissue>
    </source>
</reference>
<sequence length="399" mass="44914">MASSSRSLLTLFPDLNESTRERTGAVALETQPSAPEFAPLNFPMRSVEQRMAVQSDMEANQYTLKSLTANGLCKQLCLRLFPQLSSVSFVTEPSCGLKKSADVGSSNSVEWEALEMEHRAYAFLVRALTTFTPKDCIAEAISASSTDNFPEESIQNTLDPRDRVLRRASYWSSKGQSDPSVPETLIYKVTGNLCVITEISVQPFLAYFQPGFPIYSANSVRFRMGHPRSPEDVESDPRNLPLQHPADDKFIWTHTSQEFPMTQENYLQKFQLPEPVICIGGFLQIELLGRVQRQEMDGLFYICVSYVEVMGQSLFPAFDVKNIEPSGKLLLKYNPEVQHCASSISSYRQPLATSPNMLRDNLRGLELLLNMLHGNAPDHEHNDWDDDDDNDNDLDLVPM</sequence>
<evidence type="ECO:0000313" key="2">
    <source>
        <dbReference type="EMBL" id="THF95540.1"/>
    </source>
</evidence>
<comment type="caution">
    <text evidence="2">The sequence shown here is derived from an EMBL/GenBank/DDBJ whole genome shotgun (WGS) entry which is preliminary data.</text>
</comment>
<feature type="compositionally biased region" description="Acidic residues" evidence="1">
    <location>
        <begin position="383"/>
        <end position="399"/>
    </location>
</feature>
<gene>
    <name evidence="2" type="ORF">TEA_017601</name>
</gene>
<dbReference type="Proteomes" id="UP000306102">
    <property type="component" value="Unassembled WGS sequence"/>
</dbReference>
<dbReference type="STRING" id="542762.A0A4S4D043"/>
<accession>A0A4S4D043</accession>
<protein>
    <recommendedName>
        <fullName evidence="4">F-box protein</fullName>
    </recommendedName>
</protein>